<dbReference type="HAMAP" id="MF_01161">
    <property type="entry name" value="tRNA_Ile_lys_synt"/>
    <property type="match status" value="1"/>
</dbReference>
<feature type="domain" description="tRNA(Ile)-lysidine synthase substrate-binding" evidence="9">
    <location>
        <begin position="243"/>
        <end position="291"/>
    </location>
</feature>
<evidence type="ECO:0000256" key="3">
    <source>
        <dbReference type="ARBA" id="ARBA00022694"/>
    </source>
</evidence>
<protein>
    <recommendedName>
        <fullName evidence="7">tRNA(Ile)-lysidine synthase</fullName>
        <ecNumber evidence="7">6.3.4.19</ecNumber>
    </recommendedName>
    <alternativeName>
        <fullName evidence="7">tRNA(Ile)-2-lysyl-cytidine synthase</fullName>
    </alternativeName>
    <alternativeName>
        <fullName evidence="7">tRNA(Ile)-lysidine synthetase</fullName>
    </alternativeName>
</protein>
<dbReference type="InterPro" id="IPR012094">
    <property type="entry name" value="tRNA_Ile_lys_synt"/>
</dbReference>
<gene>
    <name evidence="7 10" type="primary">tilS</name>
    <name evidence="10" type="ORF">GHT07_08815</name>
</gene>
<evidence type="ECO:0000256" key="4">
    <source>
        <dbReference type="ARBA" id="ARBA00022741"/>
    </source>
</evidence>
<dbReference type="CDD" id="cd01992">
    <property type="entry name" value="TilS_N"/>
    <property type="match status" value="1"/>
</dbReference>
<dbReference type="GO" id="GO:0032267">
    <property type="term" value="F:tRNA(Ile)-lysidine synthase activity"/>
    <property type="evidence" value="ECO:0007669"/>
    <property type="project" value="UniProtKB-EC"/>
</dbReference>
<dbReference type="SUPFAM" id="SSF52402">
    <property type="entry name" value="Adenine nucleotide alpha hydrolases-like"/>
    <property type="match status" value="1"/>
</dbReference>
<keyword evidence="1 7" id="KW-0963">Cytoplasm</keyword>
<dbReference type="InterPro" id="IPR014729">
    <property type="entry name" value="Rossmann-like_a/b/a_fold"/>
</dbReference>
<dbReference type="EMBL" id="WJBU01000008">
    <property type="protein sequence ID" value="MRD47376.1"/>
    <property type="molecule type" value="Genomic_DNA"/>
</dbReference>
<evidence type="ECO:0000259" key="8">
    <source>
        <dbReference type="Pfam" id="PF01171"/>
    </source>
</evidence>
<evidence type="ECO:0000313" key="10">
    <source>
        <dbReference type="EMBL" id="MRD47376.1"/>
    </source>
</evidence>
<evidence type="ECO:0000256" key="7">
    <source>
        <dbReference type="HAMAP-Rule" id="MF_01161"/>
    </source>
</evidence>
<keyword evidence="2 7" id="KW-0436">Ligase</keyword>
<evidence type="ECO:0000256" key="5">
    <source>
        <dbReference type="ARBA" id="ARBA00022840"/>
    </source>
</evidence>
<comment type="catalytic activity">
    <reaction evidence="6 7">
        <text>cytidine(34) in tRNA(Ile2) + L-lysine + ATP = lysidine(34) in tRNA(Ile2) + AMP + diphosphate + H(+)</text>
        <dbReference type="Rhea" id="RHEA:43744"/>
        <dbReference type="Rhea" id="RHEA-COMP:10625"/>
        <dbReference type="Rhea" id="RHEA-COMP:10670"/>
        <dbReference type="ChEBI" id="CHEBI:15378"/>
        <dbReference type="ChEBI" id="CHEBI:30616"/>
        <dbReference type="ChEBI" id="CHEBI:32551"/>
        <dbReference type="ChEBI" id="CHEBI:33019"/>
        <dbReference type="ChEBI" id="CHEBI:82748"/>
        <dbReference type="ChEBI" id="CHEBI:83665"/>
        <dbReference type="ChEBI" id="CHEBI:456215"/>
        <dbReference type="EC" id="6.3.4.19"/>
    </reaction>
</comment>
<dbReference type="RefSeq" id="WP_153584714.1">
    <property type="nucleotide sequence ID" value="NZ_WJBU01000008.1"/>
</dbReference>
<dbReference type="NCBIfam" id="TIGR02432">
    <property type="entry name" value="lysidine_TilS_N"/>
    <property type="match status" value="1"/>
</dbReference>
<name>A0A844B7I9_9BURK</name>
<comment type="function">
    <text evidence="7">Ligates lysine onto the cytidine present at position 34 of the AUA codon-specific tRNA(Ile) that contains the anticodon CAU, in an ATP-dependent manner. Cytidine is converted to lysidine, thus changing the amino acid specificity of the tRNA from methionine to isoleucine.</text>
</comment>
<feature type="domain" description="tRNA(Ile)-lysidine/2-thiocytidine synthase N-terminal" evidence="8">
    <location>
        <begin position="16"/>
        <end position="195"/>
    </location>
</feature>
<proteinExistence type="inferred from homology"/>
<comment type="subcellular location">
    <subcellularLocation>
        <location evidence="7">Cytoplasm</location>
    </subcellularLocation>
</comment>
<dbReference type="PANTHER" id="PTHR43033">
    <property type="entry name" value="TRNA(ILE)-LYSIDINE SYNTHASE-RELATED"/>
    <property type="match status" value="1"/>
</dbReference>
<dbReference type="InterPro" id="IPR015262">
    <property type="entry name" value="tRNA_Ile_lys_synt_subst-bd"/>
</dbReference>
<keyword evidence="5 7" id="KW-0067">ATP-binding</keyword>
<keyword evidence="3 7" id="KW-0819">tRNA processing</keyword>
<dbReference type="AlphaFoldDB" id="A0A844B7I9"/>
<comment type="caution">
    <text evidence="10">The sequence shown here is derived from an EMBL/GenBank/DDBJ whole genome shotgun (WGS) entry which is preliminary data.</text>
</comment>
<evidence type="ECO:0000256" key="2">
    <source>
        <dbReference type="ARBA" id="ARBA00022598"/>
    </source>
</evidence>
<dbReference type="InterPro" id="IPR011063">
    <property type="entry name" value="TilS/TtcA_N"/>
</dbReference>
<dbReference type="SUPFAM" id="SSF82829">
    <property type="entry name" value="MesJ substrate recognition domain-like"/>
    <property type="match status" value="1"/>
</dbReference>
<dbReference type="Gene3D" id="3.40.50.620">
    <property type="entry name" value="HUPs"/>
    <property type="match status" value="1"/>
</dbReference>
<dbReference type="Pfam" id="PF01171">
    <property type="entry name" value="ATP_bind_3"/>
    <property type="match status" value="1"/>
</dbReference>
<comment type="domain">
    <text evidence="7">The N-terminal region contains the highly conserved SGGXDS motif, predicted to be a P-loop motif involved in ATP binding.</text>
</comment>
<organism evidence="10 11">
    <name type="scientific">Caenimonas koreensis DSM 17982</name>
    <dbReference type="NCBI Taxonomy" id="1121255"/>
    <lineage>
        <taxon>Bacteria</taxon>
        <taxon>Pseudomonadati</taxon>
        <taxon>Pseudomonadota</taxon>
        <taxon>Betaproteobacteria</taxon>
        <taxon>Burkholderiales</taxon>
        <taxon>Comamonadaceae</taxon>
        <taxon>Caenimonas</taxon>
    </lineage>
</organism>
<evidence type="ECO:0000256" key="1">
    <source>
        <dbReference type="ARBA" id="ARBA00022490"/>
    </source>
</evidence>
<comment type="similarity">
    <text evidence="7">Belongs to the tRNA(Ile)-lysidine synthase family.</text>
</comment>
<accession>A0A844B7I9</accession>
<feature type="binding site" evidence="7">
    <location>
        <begin position="20"/>
        <end position="25"/>
    </location>
    <ligand>
        <name>ATP</name>
        <dbReference type="ChEBI" id="CHEBI:30616"/>
    </ligand>
</feature>
<dbReference type="GO" id="GO:0006400">
    <property type="term" value="P:tRNA modification"/>
    <property type="evidence" value="ECO:0007669"/>
    <property type="project" value="UniProtKB-UniRule"/>
</dbReference>
<reference evidence="10 11" key="1">
    <citation type="submission" date="2019-11" db="EMBL/GenBank/DDBJ databases">
        <title>Caenimonas koreensis gen. nov., sp. nov., isolated from activated sludge.</title>
        <authorList>
            <person name="Seung H.R."/>
        </authorList>
    </citation>
    <scope>NUCLEOTIDE SEQUENCE [LARGE SCALE GENOMIC DNA]</scope>
    <source>
        <strain evidence="10 11">EMB320</strain>
    </source>
</reference>
<evidence type="ECO:0000313" key="11">
    <source>
        <dbReference type="Proteomes" id="UP000487350"/>
    </source>
</evidence>
<dbReference type="GO" id="GO:0005524">
    <property type="term" value="F:ATP binding"/>
    <property type="evidence" value="ECO:0007669"/>
    <property type="project" value="UniProtKB-UniRule"/>
</dbReference>
<evidence type="ECO:0000256" key="6">
    <source>
        <dbReference type="ARBA" id="ARBA00048539"/>
    </source>
</evidence>
<dbReference type="Pfam" id="PF09179">
    <property type="entry name" value="TilS"/>
    <property type="match status" value="1"/>
</dbReference>
<dbReference type="OrthoDB" id="9807403at2"/>
<dbReference type="Gene3D" id="1.20.59.20">
    <property type="match status" value="1"/>
</dbReference>
<dbReference type="Proteomes" id="UP000487350">
    <property type="component" value="Unassembled WGS sequence"/>
</dbReference>
<keyword evidence="4 7" id="KW-0547">Nucleotide-binding</keyword>
<sequence length="312" mass="34020">MLQDAIARFTPSLPLAVALSGGADSTALLVACAEKWPQQVRAVHVHHGLQAAADDFERHCYILCKSLGVPLAVRHVDARHVPGESPEDAARRARYAAIAQAVRSDWAGEALHDVAVAQHADDQVETILLALSRGAGLPGLAAMPAHWQRDGLTWHRPLLDVPASEIRAWLRARNIEWVEDPTNRDERFVRNRIRARLLPALEQTFPQFRDTFARSARHAAQAQSLLAEVAQADLALVGSPPVIATLRGLSNPRQANVLRHWLRTAHDVAPSAAQLDELLAQVADCATRGHGIRIKVASGHVVRDGPLLRFAA</sequence>
<dbReference type="PANTHER" id="PTHR43033:SF1">
    <property type="entry name" value="TRNA(ILE)-LYSIDINE SYNTHASE-RELATED"/>
    <property type="match status" value="1"/>
</dbReference>
<dbReference type="EC" id="6.3.4.19" evidence="7"/>
<dbReference type="InterPro" id="IPR012795">
    <property type="entry name" value="tRNA_Ile_lys_synt_N"/>
</dbReference>
<dbReference type="GO" id="GO:0005737">
    <property type="term" value="C:cytoplasm"/>
    <property type="evidence" value="ECO:0007669"/>
    <property type="project" value="UniProtKB-SubCell"/>
</dbReference>
<keyword evidence="11" id="KW-1185">Reference proteome</keyword>
<evidence type="ECO:0000259" key="9">
    <source>
        <dbReference type="Pfam" id="PF09179"/>
    </source>
</evidence>